<dbReference type="InterPro" id="IPR011004">
    <property type="entry name" value="Trimer_LpxA-like_sf"/>
</dbReference>
<keyword evidence="11" id="KW-1185">Reference proteome</keyword>
<keyword evidence="6" id="KW-0067">ATP-binding</keyword>
<protein>
    <recommendedName>
        <fullName evidence="8">Glucose-1-phosphate adenylyltransferase</fullName>
        <ecNumber evidence="8">2.7.7.27</ecNumber>
    </recommendedName>
</protein>
<keyword evidence="5" id="KW-0547">Nucleotide-binding</keyword>
<evidence type="ECO:0000256" key="3">
    <source>
        <dbReference type="ARBA" id="ARBA00022679"/>
    </source>
</evidence>
<accession>A0ABS8NFQ1</accession>
<dbReference type="CDD" id="cd02508">
    <property type="entry name" value="ADP_Glucose_PP"/>
    <property type="match status" value="1"/>
</dbReference>
<feature type="domain" description="Nucleotidyl transferase" evidence="9">
    <location>
        <begin position="8"/>
        <end position="276"/>
    </location>
</feature>
<evidence type="ECO:0000259" key="9">
    <source>
        <dbReference type="Pfam" id="PF00483"/>
    </source>
</evidence>
<dbReference type="Pfam" id="PF00483">
    <property type="entry name" value="NTP_transferase"/>
    <property type="match status" value="1"/>
</dbReference>
<evidence type="ECO:0000256" key="8">
    <source>
        <dbReference type="NCBIfam" id="TIGR02091"/>
    </source>
</evidence>
<dbReference type="PROSITE" id="PS00810">
    <property type="entry name" value="ADP_GLC_PYROPHOSPH_3"/>
    <property type="match status" value="1"/>
</dbReference>
<evidence type="ECO:0000256" key="4">
    <source>
        <dbReference type="ARBA" id="ARBA00022695"/>
    </source>
</evidence>
<dbReference type="NCBIfam" id="TIGR02091">
    <property type="entry name" value="glgC"/>
    <property type="match status" value="1"/>
</dbReference>
<dbReference type="PANTHER" id="PTHR43523">
    <property type="entry name" value="GLUCOSE-1-PHOSPHATE ADENYLYLTRANSFERASE-RELATED"/>
    <property type="match status" value="1"/>
</dbReference>
<dbReference type="SUPFAM" id="SSF53448">
    <property type="entry name" value="Nucleotide-diphospho-sugar transferases"/>
    <property type="match status" value="1"/>
</dbReference>
<evidence type="ECO:0000256" key="6">
    <source>
        <dbReference type="ARBA" id="ARBA00022840"/>
    </source>
</evidence>
<keyword evidence="4 10" id="KW-0548">Nucleotidyltransferase</keyword>
<keyword evidence="2" id="KW-0321">Glycogen metabolism</keyword>
<dbReference type="Gene3D" id="3.90.550.10">
    <property type="entry name" value="Spore Coat Polysaccharide Biosynthesis Protein SpsA, Chain A"/>
    <property type="match status" value="1"/>
</dbReference>
<organism evidence="10 11">
    <name type="scientific">Rhodopirellula halodulae</name>
    <dbReference type="NCBI Taxonomy" id="2894198"/>
    <lineage>
        <taxon>Bacteria</taxon>
        <taxon>Pseudomonadati</taxon>
        <taxon>Planctomycetota</taxon>
        <taxon>Planctomycetia</taxon>
        <taxon>Pirellulales</taxon>
        <taxon>Pirellulaceae</taxon>
        <taxon>Rhodopirellula</taxon>
    </lineage>
</organism>
<dbReference type="PANTHER" id="PTHR43523:SF12">
    <property type="entry name" value="GLUCOSE-1-PHOSPHATE ADENYLYLTRANSFERASE LARGE SUBUNIT 1, CHLOROPLASTIC-RELATED"/>
    <property type="match status" value="1"/>
</dbReference>
<evidence type="ECO:0000256" key="7">
    <source>
        <dbReference type="ARBA" id="ARBA00023277"/>
    </source>
</evidence>
<dbReference type="PROSITE" id="PS00809">
    <property type="entry name" value="ADP_GLC_PYROPHOSPH_2"/>
    <property type="match status" value="1"/>
</dbReference>
<dbReference type="GO" id="GO:0008878">
    <property type="term" value="F:glucose-1-phosphate adenylyltransferase activity"/>
    <property type="evidence" value="ECO:0007669"/>
    <property type="project" value="UniProtKB-EC"/>
</dbReference>
<sequence>MDLNNTIALILGGGRGTRLFPLTKIRAKPAVPLAAKYRLIDIPISNCINSGLNRAYVLTQFLSESLHRHLRQTYTFDHFNGGFVELLAAQQTVNSGTDWYQGTADAVRKNLVHLRESWIKHVLILSGDQLYRMDFREMMRTHIESGAAATIAGIPVTRKDASALGIMQVDDSGRVTGFVEKPQTEEEIAKVRMEPSWIDARGIESQGRDLLASMGLYIFDKDLMVDMLESSTHSDFGKEVFPEAINTHKVQLHLFDGYWEDIGTIRSFYEANLSLASKNPPFDIRNRHSPIYSRPRFLPPTIIGDANIRGSLIADGCRIGDNVTIENSVIGLRTVIGDNVTIKDSVVMGADFIEMRGANRDGRLPLGVGAGSYIEGAILDKNCRVGQNVRITNAAKVDHQGEDDDLQIRDGISIVIKDGQINDGFQC</sequence>
<dbReference type="InterPro" id="IPR005836">
    <property type="entry name" value="ADP_Glu_pyroP_CS"/>
</dbReference>
<dbReference type="EMBL" id="JAJKFW010000020">
    <property type="protein sequence ID" value="MCC9642376.1"/>
    <property type="molecule type" value="Genomic_DNA"/>
</dbReference>
<dbReference type="EC" id="2.7.7.27" evidence="8"/>
<proteinExistence type="inferred from homology"/>
<dbReference type="InterPro" id="IPR029044">
    <property type="entry name" value="Nucleotide-diphossugar_trans"/>
</dbReference>
<evidence type="ECO:0000313" key="11">
    <source>
        <dbReference type="Proteomes" id="UP001430306"/>
    </source>
</evidence>
<comment type="caution">
    <text evidence="10">The sequence shown here is derived from an EMBL/GenBank/DDBJ whole genome shotgun (WGS) entry which is preliminary data.</text>
</comment>
<evidence type="ECO:0000256" key="1">
    <source>
        <dbReference type="ARBA" id="ARBA00010443"/>
    </source>
</evidence>
<dbReference type="InterPro" id="IPR011831">
    <property type="entry name" value="ADP-Glc_PPase"/>
</dbReference>
<comment type="similarity">
    <text evidence="1">Belongs to the bacterial/plant glucose-1-phosphate adenylyltransferase family.</text>
</comment>
<dbReference type="InterPro" id="IPR005835">
    <property type="entry name" value="NTP_transferase_dom"/>
</dbReference>
<evidence type="ECO:0000256" key="2">
    <source>
        <dbReference type="ARBA" id="ARBA00022600"/>
    </source>
</evidence>
<dbReference type="Proteomes" id="UP001430306">
    <property type="component" value="Unassembled WGS sequence"/>
</dbReference>
<dbReference type="Gene3D" id="2.160.10.10">
    <property type="entry name" value="Hexapeptide repeat proteins"/>
    <property type="match status" value="1"/>
</dbReference>
<dbReference type="NCBIfam" id="NF002772">
    <property type="entry name" value="PRK02862.1"/>
    <property type="match status" value="1"/>
</dbReference>
<reference evidence="10" key="1">
    <citation type="submission" date="2021-11" db="EMBL/GenBank/DDBJ databases">
        <title>Genome sequence.</title>
        <authorList>
            <person name="Sun Q."/>
        </authorList>
    </citation>
    <scope>NUCLEOTIDE SEQUENCE</scope>
    <source>
        <strain evidence="10">JC740</strain>
    </source>
</reference>
<keyword evidence="3 10" id="KW-0808">Transferase</keyword>
<gene>
    <name evidence="10" type="ORF">LOC71_08835</name>
</gene>
<dbReference type="PROSITE" id="PS00808">
    <property type="entry name" value="ADP_GLC_PYROPHOSPH_1"/>
    <property type="match status" value="1"/>
</dbReference>
<evidence type="ECO:0000256" key="5">
    <source>
        <dbReference type="ARBA" id="ARBA00022741"/>
    </source>
</evidence>
<keyword evidence="7" id="KW-0119">Carbohydrate metabolism</keyword>
<dbReference type="CDD" id="cd04651">
    <property type="entry name" value="LbH_G1P_AT_C"/>
    <property type="match status" value="1"/>
</dbReference>
<dbReference type="Pfam" id="PF25247">
    <property type="entry name" value="LbH_GLGC"/>
    <property type="match status" value="1"/>
</dbReference>
<name>A0ABS8NFQ1_9BACT</name>
<evidence type="ECO:0000313" key="10">
    <source>
        <dbReference type="EMBL" id="MCC9642376.1"/>
    </source>
</evidence>
<dbReference type="SUPFAM" id="SSF51161">
    <property type="entry name" value="Trimeric LpxA-like enzymes"/>
    <property type="match status" value="1"/>
</dbReference>